<gene>
    <name evidence="1" type="ORF">TU35_009060</name>
</gene>
<proteinExistence type="predicted"/>
<dbReference type="EMBL" id="JZWT02000030">
    <property type="protein sequence ID" value="MFB6491363.1"/>
    <property type="molecule type" value="Genomic_DNA"/>
</dbReference>
<organism evidence="1 2">
    <name type="scientific">Thermoproteus sp. AZ2</name>
    <dbReference type="NCBI Taxonomy" id="1609232"/>
    <lineage>
        <taxon>Archaea</taxon>
        <taxon>Thermoproteota</taxon>
        <taxon>Thermoprotei</taxon>
        <taxon>Thermoproteales</taxon>
        <taxon>Thermoproteaceae</taxon>
        <taxon>Thermoproteus</taxon>
    </lineage>
</organism>
<name>A0ACC6V2R7_9CREN</name>
<evidence type="ECO:0000313" key="1">
    <source>
        <dbReference type="EMBL" id="MFB6491363.1"/>
    </source>
</evidence>
<reference evidence="1" key="1">
    <citation type="submission" date="2024-07" db="EMBL/GenBank/DDBJ databases">
        <title>Metagenome and Metagenome-Assembled Genomes of Archaea from a hot spring from the geothermal field of Los Azufres, Mexico.</title>
        <authorList>
            <person name="Marin-Paredes R."/>
            <person name="Martinez-Romero E."/>
            <person name="Servin-Garciduenas L.E."/>
        </authorList>
    </citation>
    <scope>NUCLEOTIDE SEQUENCE</scope>
</reference>
<comment type="caution">
    <text evidence="1">The sequence shown here is derived from an EMBL/GenBank/DDBJ whole genome shotgun (WGS) entry which is preliminary data.</text>
</comment>
<evidence type="ECO:0000313" key="2">
    <source>
        <dbReference type="Proteomes" id="UP000033636"/>
    </source>
</evidence>
<dbReference type="Proteomes" id="UP000033636">
    <property type="component" value="Unassembled WGS sequence"/>
</dbReference>
<accession>A0ACC6V2R7</accession>
<protein>
    <submittedName>
        <fullName evidence="1">Dihydroorotate dehydrogenase 2</fullName>
    </submittedName>
</protein>
<sequence>MRIELPPEVTRRLGHLLFSIPLPPCRPRTTWRIGPAETYGPVGVAAGLDKEGLYTRFLSSFCPGFIVVGSTTPRRRRGNKPPLTARLRPLSFVNAMGLPSPGLPAVLARISDVDYPLFISLAGFSPQDFEIQLEHLGRYAGPNIRAVEINLSSPTYKGLWDRGWDLESKLPLFLKVGPTADLRLYFDLAKRRGYGLVLTNTLPVEDKRLGAGRGGLSGLLLYPVLLKMLEKARERVGRDVPIIAVGGVMSCAQAREVLKLADGIEVLTGVLYYGPLLLKVLNGCSAHRPPPHTSA</sequence>